<name>A0A917DKQ5_9BACT</name>
<accession>A0A917DKQ5</accession>
<protein>
    <submittedName>
        <fullName evidence="1">Uncharacterized protein</fullName>
    </submittedName>
</protein>
<comment type="caution">
    <text evidence="1">The sequence shown here is derived from an EMBL/GenBank/DDBJ whole genome shotgun (WGS) entry which is preliminary data.</text>
</comment>
<evidence type="ECO:0000313" key="2">
    <source>
        <dbReference type="Proteomes" id="UP000609064"/>
    </source>
</evidence>
<dbReference type="EMBL" id="BMKK01000001">
    <property type="protein sequence ID" value="GGD45303.1"/>
    <property type="molecule type" value="Genomic_DNA"/>
</dbReference>
<evidence type="ECO:0000313" key="1">
    <source>
        <dbReference type="EMBL" id="GGD45303.1"/>
    </source>
</evidence>
<proteinExistence type="predicted"/>
<reference evidence="1" key="2">
    <citation type="submission" date="2020-09" db="EMBL/GenBank/DDBJ databases">
        <authorList>
            <person name="Sun Q."/>
            <person name="Zhou Y."/>
        </authorList>
    </citation>
    <scope>NUCLEOTIDE SEQUENCE</scope>
    <source>
        <strain evidence="1">CGMCC 1.15958</strain>
    </source>
</reference>
<dbReference type="Proteomes" id="UP000609064">
    <property type="component" value="Unassembled WGS sequence"/>
</dbReference>
<keyword evidence="2" id="KW-1185">Reference proteome</keyword>
<organism evidence="1 2">
    <name type="scientific">Emticicia aquatilis</name>
    <dbReference type="NCBI Taxonomy" id="1537369"/>
    <lineage>
        <taxon>Bacteria</taxon>
        <taxon>Pseudomonadati</taxon>
        <taxon>Bacteroidota</taxon>
        <taxon>Cytophagia</taxon>
        <taxon>Cytophagales</taxon>
        <taxon>Leadbetterellaceae</taxon>
        <taxon>Emticicia</taxon>
    </lineage>
</organism>
<sequence length="81" mass="9755">MYSCKNFNCSNSGFDGWMSSKKQNCELCGHEMISDHEIHLKELEIERQQRNSYYKAVIEEKLGRELRENESIDTWKDIFFR</sequence>
<reference evidence="1" key="1">
    <citation type="journal article" date="2014" name="Int. J. Syst. Evol. Microbiol.">
        <title>Complete genome sequence of Corynebacterium casei LMG S-19264T (=DSM 44701T), isolated from a smear-ripened cheese.</title>
        <authorList>
            <consortium name="US DOE Joint Genome Institute (JGI-PGF)"/>
            <person name="Walter F."/>
            <person name="Albersmeier A."/>
            <person name="Kalinowski J."/>
            <person name="Ruckert C."/>
        </authorList>
    </citation>
    <scope>NUCLEOTIDE SEQUENCE</scope>
    <source>
        <strain evidence="1">CGMCC 1.15958</strain>
    </source>
</reference>
<gene>
    <name evidence="1" type="ORF">GCM10011514_06640</name>
</gene>
<dbReference type="AlphaFoldDB" id="A0A917DKQ5"/>